<dbReference type="Proteomes" id="UP001189429">
    <property type="component" value="Unassembled WGS sequence"/>
</dbReference>
<evidence type="ECO:0000313" key="2">
    <source>
        <dbReference type="EMBL" id="CAK0855828.1"/>
    </source>
</evidence>
<keyword evidence="3" id="KW-1185">Reference proteome</keyword>
<evidence type="ECO:0000313" key="3">
    <source>
        <dbReference type="Proteomes" id="UP001189429"/>
    </source>
</evidence>
<dbReference type="EMBL" id="CAUYUJ010015577">
    <property type="protein sequence ID" value="CAK0855828.1"/>
    <property type="molecule type" value="Genomic_DNA"/>
</dbReference>
<feature type="non-terminal residue" evidence="2">
    <location>
        <position position="1"/>
    </location>
</feature>
<feature type="region of interest" description="Disordered" evidence="1">
    <location>
        <begin position="1"/>
        <end position="40"/>
    </location>
</feature>
<reference evidence="2" key="1">
    <citation type="submission" date="2023-10" db="EMBL/GenBank/DDBJ databases">
        <authorList>
            <person name="Chen Y."/>
            <person name="Shah S."/>
            <person name="Dougan E. K."/>
            <person name="Thang M."/>
            <person name="Chan C."/>
        </authorList>
    </citation>
    <scope>NUCLEOTIDE SEQUENCE [LARGE SCALE GENOMIC DNA]</scope>
</reference>
<name>A0ABN9U960_9DINO</name>
<comment type="caution">
    <text evidence="2">The sequence shown here is derived from an EMBL/GenBank/DDBJ whole genome shotgun (WGS) entry which is preliminary data.</text>
</comment>
<feature type="compositionally biased region" description="Basic residues" evidence="1">
    <location>
        <begin position="8"/>
        <end position="29"/>
    </location>
</feature>
<organism evidence="2 3">
    <name type="scientific">Prorocentrum cordatum</name>
    <dbReference type="NCBI Taxonomy" id="2364126"/>
    <lineage>
        <taxon>Eukaryota</taxon>
        <taxon>Sar</taxon>
        <taxon>Alveolata</taxon>
        <taxon>Dinophyceae</taxon>
        <taxon>Prorocentrales</taxon>
        <taxon>Prorocentraceae</taxon>
        <taxon>Prorocentrum</taxon>
    </lineage>
</organism>
<accession>A0ABN9U960</accession>
<gene>
    <name evidence="2" type="ORF">PCOR1329_LOCUS46360</name>
</gene>
<proteinExistence type="predicted"/>
<protein>
    <submittedName>
        <fullName evidence="2">Uncharacterized protein</fullName>
    </submittedName>
</protein>
<evidence type="ECO:0000256" key="1">
    <source>
        <dbReference type="SAM" id="MobiDB-lite"/>
    </source>
</evidence>
<sequence>APPAARGWRPRRRPRPRGQRSAGRQRSKGRGAPSASAGLGGRAGMLGPLRGACAPVALLLAAAGAAGQGYDCHTGQPQAWPQAQKDVCCIILGVGCAYVKPTGPTTTLPGTTVTIYDCTIGTENWDVHQQNWCCEHWNKGCSGSPLGKNDSQSEGQEAGSEKRLYDCNKDLEQFSTKWSQTKQDWCCAHWGKGCSSTVDLVQDGASQFECEEGLMNWHNGWSNAKKVCTRQPFWRNAPAQGAQLYIGIVRINHAFL</sequence>